<sequence length="198" mass="20677">MGHGLASAEAQALADLLPLLACGEEAAAIAFVRLAQRQEGTLAATLAAIGVEEDVHQALLAALGEMLPEPDRGGEQRRVARRFHQSLAADGPLVHLARIAAVDAATCTILSRMLARGRPLARDPRTFALFSQIRADEARHVASARAAVAGQGDFRSAAAEARAGLARLIASGGEAFERLGVDPDRLVRDVGVLPQGLV</sequence>
<dbReference type="STRING" id="983920.Y88_3794"/>
<dbReference type="OrthoDB" id="7596121at2"/>
<organism evidence="1 2">
    <name type="scientific">Novosphingobium nitrogenifigens DSM 19370</name>
    <dbReference type="NCBI Taxonomy" id="983920"/>
    <lineage>
        <taxon>Bacteria</taxon>
        <taxon>Pseudomonadati</taxon>
        <taxon>Pseudomonadota</taxon>
        <taxon>Alphaproteobacteria</taxon>
        <taxon>Sphingomonadales</taxon>
        <taxon>Sphingomonadaceae</taxon>
        <taxon>Novosphingobium</taxon>
    </lineage>
</organism>
<comment type="caution">
    <text evidence="1">The sequence shown here is derived from an EMBL/GenBank/DDBJ whole genome shotgun (WGS) entry which is preliminary data.</text>
</comment>
<evidence type="ECO:0000313" key="2">
    <source>
        <dbReference type="Proteomes" id="UP000004728"/>
    </source>
</evidence>
<dbReference type="InterPro" id="IPR009078">
    <property type="entry name" value="Ferritin-like_SF"/>
</dbReference>
<dbReference type="eggNOG" id="ENOG50330TG">
    <property type="taxonomic scope" value="Bacteria"/>
</dbReference>
<accession>F1ZD29</accession>
<proteinExistence type="predicted"/>
<dbReference type="SUPFAM" id="SSF47240">
    <property type="entry name" value="Ferritin-like"/>
    <property type="match status" value="1"/>
</dbReference>
<gene>
    <name evidence="1" type="ORF">Y88_3794</name>
</gene>
<dbReference type="EMBL" id="AEWJ01000065">
    <property type="protein sequence ID" value="EGD57484.1"/>
    <property type="molecule type" value="Genomic_DNA"/>
</dbReference>
<dbReference type="HOGENOM" id="CLU_1376925_0_0_5"/>
<evidence type="ECO:0000313" key="1">
    <source>
        <dbReference type="EMBL" id="EGD57484.1"/>
    </source>
</evidence>
<dbReference type="Proteomes" id="UP000004728">
    <property type="component" value="Unassembled WGS sequence"/>
</dbReference>
<protein>
    <submittedName>
        <fullName evidence="1">3-oxoacyl-(Acyl carrier protein) synthase</fullName>
    </submittedName>
</protein>
<name>F1ZD29_9SPHN</name>
<reference evidence="1 2" key="1">
    <citation type="journal article" date="2012" name="J. Bacteriol.">
        <title>Draft Genome Sequence of Novosphingobium nitrogenifigens Y88T.</title>
        <authorList>
            <person name="Strabala T.J."/>
            <person name="Macdonald L."/>
            <person name="Liu V."/>
            <person name="Smit A.M."/>
        </authorList>
    </citation>
    <scope>NUCLEOTIDE SEQUENCE [LARGE SCALE GENOMIC DNA]</scope>
    <source>
        <strain evidence="1 2">DSM 19370</strain>
    </source>
</reference>
<dbReference type="InParanoid" id="F1ZD29"/>
<keyword evidence="2" id="KW-1185">Reference proteome</keyword>
<dbReference type="AlphaFoldDB" id="F1ZD29"/>